<dbReference type="GO" id="GO:0005829">
    <property type="term" value="C:cytosol"/>
    <property type="evidence" value="ECO:0007669"/>
    <property type="project" value="TreeGrafter"/>
</dbReference>
<evidence type="ECO:0000313" key="3">
    <source>
        <dbReference type="EMBL" id="GAH75118.1"/>
    </source>
</evidence>
<sequence length="142" mass="15626">MTEDYKKNAARVIKRRRISMGLNLKEVAARSGVSSTHLGRIERGERSPSFTVLRKIANPLGFGEKELLALAGYLPSQPSSKVEGRTELNVERLDPYVAMVLSQESVGVQRTVIGILSILKSIAREHDTKRAPYATDMSGGML</sequence>
<dbReference type="GO" id="GO:0003677">
    <property type="term" value="F:DNA binding"/>
    <property type="evidence" value="ECO:0007669"/>
    <property type="project" value="UniProtKB-KW"/>
</dbReference>
<comment type="caution">
    <text evidence="3">The sequence shown here is derived from an EMBL/GenBank/DDBJ whole genome shotgun (WGS) entry which is preliminary data.</text>
</comment>
<dbReference type="AlphaFoldDB" id="X1JZ68"/>
<reference evidence="3" key="1">
    <citation type="journal article" date="2014" name="Front. Microbiol.">
        <title>High frequency of phylogenetically diverse reductive dehalogenase-homologous genes in deep subseafloor sedimentary metagenomes.</title>
        <authorList>
            <person name="Kawai M."/>
            <person name="Futagami T."/>
            <person name="Toyoda A."/>
            <person name="Takaki Y."/>
            <person name="Nishi S."/>
            <person name="Hori S."/>
            <person name="Arai W."/>
            <person name="Tsubouchi T."/>
            <person name="Morono Y."/>
            <person name="Uchiyama I."/>
            <person name="Ito T."/>
            <person name="Fujiyama A."/>
            <person name="Inagaki F."/>
            <person name="Takami H."/>
        </authorList>
    </citation>
    <scope>NUCLEOTIDE SEQUENCE</scope>
    <source>
        <strain evidence="3">Expedition CK06-06</strain>
    </source>
</reference>
<evidence type="ECO:0000259" key="2">
    <source>
        <dbReference type="PROSITE" id="PS50943"/>
    </source>
</evidence>
<protein>
    <recommendedName>
        <fullName evidence="2">HTH cro/C1-type domain-containing protein</fullName>
    </recommendedName>
</protein>
<name>X1JZ68_9ZZZZ</name>
<dbReference type="EMBL" id="BARU01026221">
    <property type="protein sequence ID" value="GAH75118.1"/>
    <property type="molecule type" value="Genomic_DNA"/>
</dbReference>
<dbReference type="SUPFAM" id="SSF47413">
    <property type="entry name" value="lambda repressor-like DNA-binding domains"/>
    <property type="match status" value="1"/>
</dbReference>
<accession>X1JZ68</accession>
<dbReference type="Gene3D" id="1.10.260.40">
    <property type="entry name" value="lambda repressor-like DNA-binding domains"/>
    <property type="match status" value="1"/>
</dbReference>
<evidence type="ECO:0000256" key="1">
    <source>
        <dbReference type="ARBA" id="ARBA00023125"/>
    </source>
</evidence>
<dbReference type="PANTHER" id="PTHR46797:SF1">
    <property type="entry name" value="METHYLPHOSPHONATE SYNTHASE"/>
    <property type="match status" value="1"/>
</dbReference>
<dbReference type="GO" id="GO:0003700">
    <property type="term" value="F:DNA-binding transcription factor activity"/>
    <property type="evidence" value="ECO:0007669"/>
    <property type="project" value="TreeGrafter"/>
</dbReference>
<feature type="domain" description="HTH cro/C1-type" evidence="2">
    <location>
        <begin position="13"/>
        <end position="68"/>
    </location>
</feature>
<gene>
    <name evidence="3" type="ORF">S03H2_42152</name>
</gene>
<dbReference type="InterPro" id="IPR050807">
    <property type="entry name" value="TransReg_Diox_bact_type"/>
</dbReference>
<dbReference type="InterPro" id="IPR010982">
    <property type="entry name" value="Lambda_DNA-bd_dom_sf"/>
</dbReference>
<dbReference type="CDD" id="cd00093">
    <property type="entry name" value="HTH_XRE"/>
    <property type="match status" value="1"/>
</dbReference>
<keyword evidence="1" id="KW-0238">DNA-binding</keyword>
<proteinExistence type="predicted"/>
<organism evidence="3">
    <name type="scientific">marine sediment metagenome</name>
    <dbReference type="NCBI Taxonomy" id="412755"/>
    <lineage>
        <taxon>unclassified sequences</taxon>
        <taxon>metagenomes</taxon>
        <taxon>ecological metagenomes</taxon>
    </lineage>
</organism>
<dbReference type="PANTHER" id="PTHR46797">
    <property type="entry name" value="HTH-TYPE TRANSCRIPTIONAL REGULATOR"/>
    <property type="match status" value="1"/>
</dbReference>
<dbReference type="Pfam" id="PF01381">
    <property type="entry name" value="HTH_3"/>
    <property type="match status" value="1"/>
</dbReference>
<dbReference type="SMART" id="SM00530">
    <property type="entry name" value="HTH_XRE"/>
    <property type="match status" value="1"/>
</dbReference>
<dbReference type="InterPro" id="IPR001387">
    <property type="entry name" value="Cro/C1-type_HTH"/>
</dbReference>
<dbReference type="PROSITE" id="PS50943">
    <property type="entry name" value="HTH_CROC1"/>
    <property type="match status" value="1"/>
</dbReference>